<evidence type="ECO:0000313" key="2">
    <source>
        <dbReference type="Proteomes" id="UP001153076"/>
    </source>
</evidence>
<name>A0A9Q1KE91_9CARY</name>
<comment type="caution">
    <text evidence="1">The sequence shown here is derived from an EMBL/GenBank/DDBJ whole genome shotgun (WGS) entry which is preliminary data.</text>
</comment>
<reference evidence="1" key="1">
    <citation type="submission" date="2022-04" db="EMBL/GenBank/DDBJ databases">
        <title>Carnegiea gigantea Genome sequencing and assembly v2.</title>
        <authorList>
            <person name="Copetti D."/>
            <person name="Sanderson M.J."/>
            <person name="Burquez A."/>
            <person name="Wojciechowski M.F."/>
        </authorList>
    </citation>
    <scope>NUCLEOTIDE SEQUENCE</scope>
    <source>
        <strain evidence="1">SGP5-SGP5p</strain>
        <tissue evidence="1">Aerial part</tissue>
    </source>
</reference>
<dbReference type="Proteomes" id="UP001153076">
    <property type="component" value="Unassembled WGS sequence"/>
</dbReference>
<evidence type="ECO:0000313" key="1">
    <source>
        <dbReference type="EMBL" id="KAJ8441743.1"/>
    </source>
</evidence>
<keyword evidence="2" id="KW-1185">Reference proteome</keyword>
<protein>
    <submittedName>
        <fullName evidence="1">Uncharacterized protein</fullName>
    </submittedName>
</protein>
<accession>A0A9Q1KE91</accession>
<sequence>MNRLSQGGGGVKHTLIRCHMRGSIRIRIPGGIIGLTYMYGSKGLLGTRLSQGKGLRELSSYYILHRWTKMASSRLIFYVNGILWTSVLKWCMKTRRDLKKLTLVRERNQSVLKELKELDASTSESKIDQMLPSELIFSHKNVVISKEAVSVLKKKKTVLQQQKRQRLSKACGQQDYHASRNCPSKLST</sequence>
<dbReference type="EMBL" id="JAKOGI010000155">
    <property type="protein sequence ID" value="KAJ8441743.1"/>
    <property type="molecule type" value="Genomic_DNA"/>
</dbReference>
<dbReference type="OrthoDB" id="1677172at2759"/>
<gene>
    <name evidence="1" type="ORF">Cgig2_009172</name>
</gene>
<organism evidence="1 2">
    <name type="scientific">Carnegiea gigantea</name>
    <dbReference type="NCBI Taxonomy" id="171969"/>
    <lineage>
        <taxon>Eukaryota</taxon>
        <taxon>Viridiplantae</taxon>
        <taxon>Streptophyta</taxon>
        <taxon>Embryophyta</taxon>
        <taxon>Tracheophyta</taxon>
        <taxon>Spermatophyta</taxon>
        <taxon>Magnoliopsida</taxon>
        <taxon>eudicotyledons</taxon>
        <taxon>Gunneridae</taxon>
        <taxon>Pentapetalae</taxon>
        <taxon>Caryophyllales</taxon>
        <taxon>Cactineae</taxon>
        <taxon>Cactaceae</taxon>
        <taxon>Cactoideae</taxon>
        <taxon>Echinocereeae</taxon>
        <taxon>Carnegiea</taxon>
    </lineage>
</organism>
<proteinExistence type="predicted"/>
<dbReference type="AlphaFoldDB" id="A0A9Q1KE91"/>